<dbReference type="STRING" id="153496.A0U89_07125"/>
<dbReference type="EMBL" id="CP014674">
    <property type="protein sequence ID" value="AOX16949.1"/>
    <property type="molecule type" value="Genomic_DNA"/>
</dbReference>
<keyword evidence="2" id="KW-1185">Reference proteome</keyword>
<sequence length="266" mass="29066">MLQAHQTQENQMPDLNHEDAKRQRLCSLDNHMRAANLGTSEAIYSFHAAPAAYLPYLARLHAIIEMMCDAGDIDRNVFRRHVHQLRCDRAWLGGENAAFPAAAIASQPTPASPGLLWIPEAFYDVDGPGFRSSADSWCVHRTCDATVLSDDTSGERCSDSVPLKEGETVGFLWAKPIASVGVSVRGLHDYTIDGAFPETPRGTDLIYAIKKNGEGFETTSDALIDWFATSSEVKLPDALTVHVLAVGVESVPLTWNGQTFVPEALQ</sequence>
<evidence type="ECO:0000313" key="2">
    <source>
        <dbReference type="Proteomes" id="UP000179145"/>
    </source>
</evidence>
<organism evidence="1 2">
    <name type="scientific">Kozakia baliensis</name>
    <dbReference type="NCBI Taxonomy" id="153496"/>
    <lineage>
        <taxon>Bacteria</taxon>
        <taxon>Pseudomonadati</taxon>
        <taxon>Pseudomonadota</taxon>
        <taxon>Alphaproteobacteria</taxon>
        <taxon>Acetobacterales</taxon>
        <taxon>Acetobacteraceae</taxon>
        <taxon>Kozakia</taxon>
    </lineage>
</organism>
<name>A0A1D8UTK3_9PROT</name>
<dbReference type="AlphaFoldDB" id="A0A1D8UTK3"/>
<proteinExistence type="predicted"/>
<protein>
    <submittedName>
        <fullName evidence="1">Uncharacterized protein</fullName>
    </submittedName>
</protein>
<evidence type="ECO:0000313" key="1">
    <source>
        <dbReference type="EMBL" id="AOX16949.1"/>
    </source>
</evidence>
<accession>A0A1D8UTK3</accession>
<reference evidence="1 2" key="1">
    <citation type="journal article" date="2016" name="Microb. Cell Fact.">
        <title>Dissection of exopolysaccharide biosynthesis in Kozakia baliensis.</title>
        <authorList>
            <person name="Brandt J.U."/>
            <person name="Jakob F."/>
            <person name="Behr J."/>
            <person name="Geissler A.J."/>
            <person name="Vogel R.F."/>
        </authorList>
    </citation>
    <scope>NUCLEOTIDE SEQUENCE [LARGE SCALE GENOMIC DNA]</scope>
    <source>
        <strain evidence="1 2">DSM 14400</strain>
    </source>
</reference>
<dbReference type="Proteomes" id="UP000179145">
    <property type="component" value="Chromosome"/>
</dbReference>
<dbReference type="KEGG" id="kba:A0U89_07125"/>
<gene>
    <name evidence="1" type="ORF">A0U89_07125</name>
</gene>